<dbReference type="GO" id="GO:0003712">
    <property type="term" value="F:transcription coregulator activity"/>
    <property type="evidence" value="ECO:0007669"/>
    <property type="project" value="InterPro"/>
</dbReference>
<dbReference type="Pfam" id="PF09497">
    <property type="entry name" value="Med12"/>
    <property type="match status" value="1"/>
</dbReference>
<evidence type="ECO:0000313" key="10">
    <source>
        <dbReference type="EMBL" id="GMM59183.1"/>
    </source>
</evidence>
<keyword evidence="5" id="KW-0804">Transcription</keyword>
<evidence type="ECO:0000256" key="6">
    <source>
        <dbReference type="ARBA" id="ARBA00023242"/>
    </source>
</evidence>
<evidence type="ECO:0000256" key="3">
    <source>
        <dbReference type="ARBA" id="ARBA00019622"/>
    </source>
</evidence>
<evidence type="ECO:0000256" key="8">
    <source>
        <dbReference type="SAM" id="MobiDB-lite"/>
    </source>
</evidence>
<feature type="compositionally biased region" description="Low complexity" evidence="8">
    <location>
        <begin position="216"/>
        <end position="231"/>
    </location>
</feature>
<dbReference type="InterPro" id="IPR019035">
    <property type="entry name" value="Mediator_Med12"/>
</dbReference>
<dbReference type="GO" id="GO:0016592">
    <property type="term" value="C:mediator complex"/>
    <property type="evidence" value="ECO:0007669"/>
    <property type="project" value="InterPro"/>
</dbReference>
<gene>
    <name evidence="10" type="ORF">DAKH74_058000</name>
</gene>
<evidence type="ECO:0000313" key="11">
    <source>
        <dbReference type="Proteomes" id="UP001377567"/>
    </source>
</evidence>
<dbReference type="EMBL" id="BTGD01000027">
    <property type="protein sequence ID" value="GMM59183.1"/>
    <property type="molecule type" value="Genomic_DNA"/>
</dbReference>
<dbReference type="GO" id="GO:0006357">
    <property type="term" value="P:regulation of transcription by RNA polymerase II"/>
    <property type="evidence" value="ECO:0007669"/>
    <property type="project" value="InterPro"/>
</dbReference>
<accession>A0AAV5S789</accession>
<evidence type="ECO:0000256" key="4">
    <source>
        <dbReference type="ARBA" id="ARBA00023015"/>
    </source>
</evidence>
<feature type="compositionally biased region" description="Basic and acidic residues" evidence="8">
    <location>
        <begin position="12"/>
        <end position="28"/>
    </location>
</feature>
<evidence type="ECO:0000256" key="1">
    <source>
        <dbReference type="ARBA" id="ARBA00004123"/>
    </source>
</evidence>
<evidence type="ECO:0000256" key="5">
    <source>
        <dbReference type="ARBA" id="ARBA00023163"/>
    </source>
</evidence>
<organism evidence="10 11">
    <name type="scientific">Maudiozyma humilis</name>
    <name type="common">Sour dough yeast</name>
    <name type="synonym">Kazachstania humilis</name>
    <dbReference type="NCBI Taxonomy" id="51915"/>
    <lineage>
        <taxon>Eukaryota</taxon>
        <taxon>Fungi</taxon>
        <taxon>Dikarya</taxon>
        <taxon>Ascomycota</taxon>
        <taxon>Saccharomycotina</taxon>
        <taxon>Saccharomycetes</taxon>
        <taxon>Saccharomycetales</taxon>
        <taxon>Saccharomycetaceae</taxon>
        <taxon>Maudiozyma</taxon>
    </lineage>
</organism>
<feature type="region of interest" description="Disordered" evidence="8">
    <location>
        <begin position="1369"/>
        <end position="1389"/>
    </location>
</feature>
<feature type="region of interest" description="Disordered" evidence="8">
    <location>
        <begin position="200"/>
        <end position="234"/>
    </location>
</feature>
<feature type="domain" description="Mediator complex subunit Med12" evidence="9">
    <location>
        <begin position="121"/>
        <end position="184"/>
    </location>
</feature>
<proteinExistence type="inferred from homology"/>
<feature type="region of interest" description="Disordered" evidence="8">
    <location>
        <begin position="1311"/>
        <end position="1333"/>
    </location>
</feature>
<comment type="subcellular location">
    <subcellularLocation>
        <location evidence="1">Nucleus</location>
    </subcellularLocation>
</comment>
<keyword evidence="4" id="KW-0805">Transcription regulation</keyword>
<name>A0AAV5S789_MAUHU</name>
<dbReference type="Proteomes" id="UP001377567">
    <property type="component" value="Unassembled WGS sequence"/>
</dbReference>
<dbReference type="PANTHER" id="PTHR46567">
    <property type="entry name" value="MEDIATOR OF RNA POLYMERASE II TRANSCRIPTION SUBUNIT 12"/>
    <property type="match status" value="1"/>
</dbReference>
<evidence type="ECO:0000256" key="7">
    <source>
        <dbReference type="ARBA" id="ARBA00032010"/>
    </source>
</evidence>
<reference evidence="10 11" key="1">
    <citation type="journal article" date="2023" name="Elife">
        <title>Identification of key yeast species and microbe-microbe interactions impacting larval growth of Drosophila in the wild.</title>
        <authorList>
            <person name="Mure A."/>
            <person name="Sugiura Y."/>
            <person name="Maeda R."/>
            <person name="Honda K."/>
            <person name="Sakurai N."/>
            <person name="Takahashi Y."/>
            <person name="Watada M."/>
            <person name="Katoh T."/>
            <person name="Gotoh A."/>
            <person name="Gotoh Y."/>
            <person name="Taniguchi I."/>
            <person name="Nakamura K."/>
            <person name="Hayashi T."/>
            <person name="Katayama T."/>
            <person name="Uemura T."/>
            <person name="Hattori Y."/>
        </authorList>
    </citation>
    <scope>NUCLEOTIDE SEQUENCE [LARGE SCALE GENOMIC DNA]</scope>
    <source>
        <strain evidence="10 11">KH-74</strain>
    </source>
</reference>
<evidence type="ECO:0000259" key="9">
    <source>
        <dbReference type="SMART" id="SM01281"/>
    </source>
</evidence>
<comment type="similarity">
    <text evidence="2">Belongs to the Mediator complex subunit 12 family.</text>
</comment>
<keyword evidence="11" id="KW-1185">Reference proteome</keyword>
<evidence type="ECO:0000256" key="2">
    <source>
        <dbReference type="ARBA" id="ARBA00010289"/>
    </source>
</evidence>
<sequence>MSPSKYILTPPEDLHPYDPSEVRSAEEGTLARDPLYPDFRRWRHTKEEDQVFLSFVSKGYYATSNVNFESISARSSLPQSLPKIADQLGAQFSSVLRIREDEINRVPAQQCNKVYELAGPGFALPARVTLTDNRREAWLHDLSLPYVSLHSVSKYIPHGLKRKRVIEQCYTKQIPLKRALWLIKCCCVIEMQQLKTKHSHSQSQTGMGVSGRAQTPPGSSPSSAASPLANPQGSSPQLHLLKEWTDSFIAILEKLVFEMSQYYNDAEKLKVWKTEITYFLKLLGNCYAADLLDRDVFHRWLVEFVARVETFEFLPITLHILVVFWDNVTSPRESAGAARGGANGSNFLLSKITDMLLHKYYVVSNAKSMINDERYIINDIKKNNKLKESILAILTNLIIRLFKEQSLEIFLFPPSSWELYKPCLYEIINKSEFIENVDEIRKILELISYRNETLKDTALVSRGDNTSSRESTPDSDVYFQISQGYPDIKVIKINHVDTSFTTLLDDNNTEFDWTQYIEHNPLSKSAIVQLLLWSVHPSRSAHYESNQLVAKLLLLQINSFDGFPEYEIEDTVWLLIFQIAKIDSENLKNLIDVNALYLLLNILVTYGNIKVSTYIRKLISSGIMYLPDSNDKYFHVMLLINLKISPLMKNQYNMVLRNVMEFDPSFYENYNYDKFVMAVDDIKEKIAETSTSNKQVIDSTQFSNMNLPLGGKIMLAEWFLTRICSRMPLQPVNRETLLNNFRFLCVDLNIAHHFYKWVEFVVYHQLLADIDTMALLIDILICYQKLFSQYINDHVLFMKTFLFIYDKVLRETDSTNFQIVSFMPFWKFFMKNFPMALIIDNDLRNGLSAIYEEEKTKSVALEQNRTQTQQLFSDITGDRSLANNLNFAELFQSNIKSILQYKTESSPEDFKKAKRVLSLLKASSLRDYNKFMSVFLKRKNYSDTDLVCLISNKLLSVEQIKSTLGMSRVMPLLVAVEQCMSDLGLMTHSHFINTIYYRYYMIEYVRSNYRHILESCNLDDADEYQLFLRVLIKCGPSSKFASVTTNVIVDLLQKSNLHQERILHDLLQVHVNGTEFPPIDPESIEHGSLFALLDFTNLWIFQAYMLFQIGEIRKQHSEYADTLEGYIGHVLDATGHDELCSKLFDRVSDIDVISTIVEIYERNLFARILDPASQPVQYSYLVIAIETVISLSRKVTEVSPVALPMPESGLDLLFSIVAHFNGLSESQLLEQECVVDVVLKIFTIHQEHILHGIVAQLQNPQLKDRATSFIRDMLSLFDKLSFSLRLKLSLYEVLSSLKSYSMYVASGAAASPPGLGPTTTASTSQPSPLAGRSQMSLDIPKELQRLPPLQVSSFVTSPAASTDTATAAHKPLGLSPMSQSNETDDGVVHNGPEQQRWFLYNRKSHSYTAPLRTPAYYHINNYQTSATGPDAINNACYNLALFNASFENKNPA</sequence>
<keyword evidence="6" id="KW-0539">Nucleus</keyword>
<feature type="compositionally biased region" description="Low complexity" evidence="8">
    <location>
        <begin position="1311"/>
        <end position="1328"/>
    </location>
</feature>
<protein>
    <recommendedName>
        <fullName evidence="3">Mediator of RNA polymerase II transcription subunit 12</fullName>
    </recommendedName>
    <alternativeName>
        <fullName evidence="7">Mediator complex subunit 12</fullName>
    </alternativeName>
</protein>
<dbReference type="PANTHER" id="PTHR46567:SF1">
    <property type="entry name" value="MEDIATOR OF RNA POLYMERASE II TRANSCRIPTION SUBUNIT 12"/>
    <property type="match status" value="1"/>
</dbReference>
<comment type="caution">
    <text evidence="10">The sequence shown here is derived from an EMBL/GenBank/DDBJ whole genome shotgun (WGS) entry which is preliminary data.</text>
</comment>
<dbReference type="SMART" id="SM01281">
    <property type="entry name" value="Med12"/>
    <property type="match status" value="1"/>
</dbReference>
<feature type="region of interest" description="Disordered" evidence="8">
    <location>
        <begin position="1"/>
        <end position="28"/>
    </location>
</feature>